<proteinExistence type="predicted"/>
<name>A0A4U5N378_STECR</name>
<comment type="caution">
    <text evidence="1">The sequence shown here is derived from an EMBL/GenBank/DDBJ whole genome shotgun (WGS) entry which is preliminary data.</text>
</comment>
<gene>
    <name evidence="1" type="ORF">L596_017877</name>
</gene>
<accession>A0A4U5N378</accession>
<evidence type="ECO:0000313" key="2">
    <source>
        <dbReference type="Proteomes" id="UP000298663"/>
    </source>
</evidence>
<reference evidence="1 2" key="1">
    <citation type="journal article" date="2015" name="Genome Biol.">
        <title>Comparative genomics of Steinernema reveals deeply conserved gene regulatory networks.</title>
        <authorList>
            <person name="Dillman A.R."/>
            <person name="Macchietto M."/>
            <person name="Porter C.F."/>
            <person name="Rogers A."/>
            <person name="Williams B."/>
            <person name="Antoshechkin I."/>
            <person name="Lee M.M."/>
            <person name="Goodwin Z."/>
            <person name="Lu X."/>
            <person name="Lewis E.E."/>
            <person name="Goodrich-Blair H."/>
            <person name="Stock S.P."/>
            <person name="Adams B.J."/>
            <person name="Sternberg P.W."/>
            <person name="Mortazavi A."/>
        </authorList>
    </citation>
    <scope>NUCLEOTIDE SEQUENCE [LARGE SCALE GENOMIC DNA]</scope>
    <source>
        <strain evidence="1 2">ALL</strain>
    </source>
</reference>
<protein>
    <submittedName>
        <fullName evidence="1">Uncharacterized protein</fullName>
    </submittedName>
</protein>
<evidence type="ECO:0000313" key="1">
    <source>
        <dbReference type="EMBL" id="TKR76791.1"/>
    </source>
</evidence>
<reference evidence="1 2" key="2">
    <citation type="journal article" date="2019" name="G3 (Bethesda)">
        <title>Hybrid Assembly of the Genome of the Entomopathogenic Nematode Steinernema carpocapsae Identifies the X-Chromosome.</title>
        <authorList>
            <person name="Serra L."/>
            <person name="Macchietto M."/>
            <person name="Macias-Munoz A."/>
            <person name="McGill C.J."/>
            <person name="Rodriguez I.M."/>
            <person name="Rodriguez B."/>
            <person name="Murad R."/>
            <person name="Mortazavi A."/>
        </authorList>
    </citation>
    <scope>NUCLEOTIDE SEQUENCE [LARGE SCALE GENOMIC DNA]</scope>
    <source>
        <strain evidence="1 2">ALL</strain>
    </source>
</reference>
<dbReference type="EMBL" id="AZBU02000005">
    <property type="protein sequence ID" value="TKR76791.1"/>
    <property type="molecule type" value="Genomic_DNA"/>
</dbReference>
<keyword evidence="2" id="KW-1185">Reference proteome</keyword>
<organism evidence="1 2">
    <name type="scientific">Steinernema carpocapsae</name>
    <name type="common">Entomopathogenic nematode</name>
    <dbReference type="NCBI Taxonomy" id="34508"/>
    <lineage>
        <taxon>Eukaryota</taxon>
        <taxon>Metazoa</taxon>
        <taxon>Ecdysozoa</taxon>
        <taxon>Nematoda</taxon>
        <taxon>Chromadorea</taxon>
        <taxon>Rhabditida</taxon>
        <taxon>Tylenchina</taxon>
        <taxon>Panagrolaimomorpha</taxon>
        <taxon>Strongyloidoidea</taxon>
        <taxon>Steinernematidae</taxon>
        <taxon>Steinernema</taxon>
    </lineage>
</organism>
<sequence length="166" mass="19039">MPIKETLSEALHDLPVRFMWLVCSYSSQDPEIVPEVVHELSRNEGQITNGLWTATPKEVEIKSVDPENIYLGEYGNVNIDSEVAQRMINQAKILKFSKLHLNDEKKPFFNAWRSESGATSHRSAHLQRANSLSTQRIYRRNRQEGDPIRQVPSPCQNPFFAKFLAS</sequence>
<dbReference type="AlphaFoldDB" id="A0A4U5N378"/>
<dbReference type="Proteomes" id="UP000298663">
    <property type="component" value="Unassembled WGS sequence"/>
</dbReference>